<dbReference type="SUPFAM" id="SSF51445">
    <property type="entry name" value="(Trans)glycosidases"/>
    <property type="match status" value="1"/>
</dbReference>
<evidence type="ECO:0000313" key="9">
    <source>
        <dbReference type="Proteomes" id="UP001159363"/>
    </source>
</evidence>
<gene>
    <name evidence="8" type="ORF">PR048_023846</name>
</gene>
<evidence type="ECO:0000256" key="4">
    <source>
        <dbReference type="ARBA" id="ARBA00022729"/>
    </source>
</evidence>
<keyword evidence="4" id="KW-0732">Signal</keyword>
<evidence type="ECO:0000256" key="2">
    <source>
        <dbReference type="ARBA" id="ARBA00005382"/>
    </source>
</evidence>
<evidence type="ECO:0000256" key="1">
    <source>
        <dbReference type="ARBA" id="ARBA00001013"/>
    </source>
</evidence>
<feature type="domain" description="Glycosyl hydrolase family 30 TIM-barrel" evidence="7">
    <location>
        <begin position="4"/>
        <end position="136"/>
    </location>
</feature>
<dbReference type="PANTHER" id="PTHR11069">
    <property type="entry name" value="GLUCOSYLCERAMIDASE"/>
    <property type="match status" value="1"/>
</dbReference>
<dbReference type="InterPro" id="IPR017853">
    <property type="entry name" value="GH"/>
</dbReference>
<comment type="caution">
    <text evidence="8">The sequence shown here is derived from an EMBL/GenBank/DDBJ whole genome shotgun (WGS) entry which is preliminary data.</text>
</comment>
<dbReference type="Gene3D" id="3.20.20.80">
    <property type="entry name" value="Glycosidases"/>
    <property type="match status" value="2"/>
</dbReference>
<keyword evidence="9" id="KW-1185">Reference proteome</keyword>
<comment type="catalytic activity">
    <reaction evidence="1">
        <text>a beta-D-glucosyl-(1&lt;-&gt;1')-N-acylsphing-4-enine + H2O = an N-acylsphing-4-enine + D-glucose</text>
        <dbReference type="Rhea" id="RHEA:13269"/>
        <dbReference type="ChEBI" id="CHEBI:4167"/>
        <dbReference type="ChEBI" id="CHEBI:15377"/>
        <dbReference type="ChEBI" id="CHEBI:22801"/>
        <dbReference type="ChEBI" id="CHEBI:52639"/>
        <dbReference type="EC" id="3.2.1.45"/>
    </reaction>
    <physiologicalReaction direction="left-to-right" evidence="1">
        <dbReference type="Rhea" id="RHEA:13270"/>
    </physiologicalReaction>
</comment>
<proteinExistence type="inferred from homology"/>
<dbReference type="EC" id="3.2.1.45" evidence="3 6"/>
<evidence type="ECO:0000259" key="7">
    <source>
        <dbReference type="Pfam" id="PF02055"/>
    </source>
</evidence>
<accession>A0ABQ9GV64</accession>
<keyword evidence="6" id="KW-0746">Sphingolipid metabolism</keyword>
<dbReference type="Proteomes" id="UP001159363">
    <property type="component" value="Chromosome 8"/>
</dbReference>
<organism evidence="8 9">
    <name type="scientific">Dryococelus australis</name>
    <dbReference type="NCBI Taxonomy" id="614101"/>
    <lineage>
        <taxon>Eukaryota</taxon>
        <taxon>Metazoa</taxon>
        <taxon>Ecdysozoa</taxon>
        <taxon>Arthropoda</taxon>
        <taxon>Hexapoda</taxon>
        <taxon>Insecta</taxon>
        <taxon>Pterygota</taxon>
        <taxon>Neoptera</taxon>
        <taxon>Polyneoptera</taxon>
        <taxon>Phasmatodea</taxon>
        <taxon>Verophasmatodea</taxon>
        <taxon>Anareolatae</taxon>
        <taxon>Phasmatidae</taxon>
        <taxon>Eurycanthinae</taxon>
        <taxon>Dryococelus</taxon>
    </lineage>
</organism>
<evidence type="ECO:0000256" key="6">
    <source>
        <dbReference type="RuleBase" id="RU361188"/>
    </source>
</evidence>
<keyword evidence="5 6" id="KW-0378">Hydrolase</keyword>
<dbReference type="PANTHER" id="PTHR11069:SF23">
    <property type="entry name" value="LYSOSOMAL ACID GLUCOSYLCERAMIDASE"/>
    <property type="match status" value="1"/>
</dbReference>
<evidence type="ECO:0000256" key="3">
    <source>
        <dbReference type="ARBA" id="ARBA00012658"/>
    </source>
</evidence>
<comment type="similarity">
    <text evidence="2 6">Belongs to the glycosyl hydrolase 30 family.</text>
</comment>
<dbReference type="Pfam" id="PF02055">
    <property type="entry name" value="Glyco_hydro_30"/>
    <property type="match status" value="1"/>
</dbReference>
<dbReference type="InterPro" id="IPR033453">
    <property type="entry name" value="Glyco_hydro_30_TIM-barrel"/>
</dbReference>
<name>A0ABQ9GV64_9NEOP</name>
<evidence type="ECO:0000313" key="8">
    <source>
        <dbReference type="EMBL" id="KAJ8875938.1"/>
    </source>
</evidence>
<protein>
    <recommendedName>
        <fullName evidence="3 6">Glucosylceramidase</fullName>
        <ecNumber evidence="3 6">3.2.1.45</ecNumber>
    </recommendedName>
</protein>
<keyword evidence="6" id="KW-0443">Lipid metabolism</keyword>
<keyword evidence="6" id="KW-0326">Glycosidase</keyword>
<reference evidence="8 9" key="1">
    <citation type="submission" date="2023-02" db="EMBL/GenBank/DDBJ databases">
        <title>LHISI_Scaffold_Assembly.</title>
        <authorList>
            <person name="Stuart O.P."/>
            <person name="Cleave R."/>
            <person name="Magrath M.J.L."/>
            <person name="Mikheyev A.S."/>
        </authorList>
    </citation>
    <scope>NUCLEOTIDE SEQUENCE [LARGE SCALE GENOMIC DNA]</scope>
    <source>
        <strain evidence="8">Daus_M_001</strain>
        <tissue evidence="8">Leg muscle</tissue>
    </source>
</reference>
<dbReference type="InterPro" id="IPR001139">
    <property type="entry name" value="Glyco_hydro_30"/>
</dbReference>
<sequence>MELIPFIKKAQEVSPSEVKLFSSPWSAPAWMKNIDAATNASSLKKEYYQVYADYYVKFLNAYSAEGLKFWGLTPQNEPGHGLTYGNWNSMGWTPKQMLEFLVANLCPSLKKHNYQHLNVMINDNQRSNVMEWLERVPACLKLLSAIKHKIDFSCGVNSLRRILKEMGFKWESYLPFNKCWQIKDQFGVLTNMSSSNHLITVHARTLEAIRWTQEILKRWTNGILQSHGHDVIRLPPYMCELNDIELAWAKAKRLVLKQCHRRRQSSKARRYKKKSDFLCHEAKLGSLLFTCSKERGMLLGDEWADRRYYRELYYMWTLLYKNESLRKCASGMAVHWYADSLSPASILTKAHEQDTDKFLLYTEACVGAREHNKCATEAQGLENPIVGLQLVRG</sequence>
<evidence type="ECO:0000256" key="5">
    <source>
        <dbReference type="ARBA" id="ARBA00022801"/>
    </source>
</evidence>
<dbReference type="EMBL" id="JARBHB010000009">
    <property type="protein sequence ID" value="KAJ8875938.1"/>
    <property type="molecule type" value="Genomic_DNA"/>
</dbReference>